<proteinExistence type="predicted"/>
<keyword evidence="1 4" id="KW-0808">Transferase</keyword>
<dbReference type="GO" id="GO:0008080">
    <property type="term" value="F:N-acetyltransferase activity"/>
    <property type="evidence" value="ECO:0007669"/>
    <property type="project" value="TreeGrafter"/>
</dbReference>
<dbReference type="Pfam" id="PF00583">
    <property type="entry name" value="Acetyltransf_1"/>
    <property type="match status" value="1"/>
</dbReference>
<dbReference type="PANTHER" id="PTHR10545:SF42">
    <property type="entry name" value="ACETYLTRANSFERASE"/>
    <property type="match status" value="1"/>
</dbReference>
<dbReference type="InterPro" id="IPR016181">
    <property type="entry name" value="Acyl_CoA_acyltransferase"/>
</dbReference>
<dbReference type="EMBL" id="CP038150">
    <property type="protein sequence ID" value="QBR02375.1"/>
    <property type="molecule type" value="Genomic_DNA"/>
</dbReference>
<protein>
    <submittedName>
        <fullName evidence="4">GNAT family N-acetyltransferase</fullName>
    </submittedName>
</protein>
<sequence>MPRFEIRSVTADDYVGWRQLWDMYCSFYHVNLDPHVTAQTWRRINELTIPIHGLLAQSVGGELLGLCHYVCHPNTWSDRTVCYLEDVFVAPVARRMGVATSFIEKLKSIGVAENWTRIYWITNGDNMAAQATYDRVAKRSGHVRYEISLDD</sequence>
<dbReference type="PANTHER" id="PTHR10545">
    <property type="entry name" value="DIAMINE N-ACETYLTRANSFERASE"/>
    <property type="match status" value="1"/>
</dbReference>
<evidence type="ECO:0000259" key="3">
    <source>
        <dbReference type="PROSITE" id="PS51186"/>
    </source>
</evidence>
<name>A0A4P7D6A9_9BURK</name>
<accession>A0A4P7D6A9</accession>
<dbReference type="PROSITE" id="PS51186">
    <property type="entry name" value="GNAT"/>
    <property type="match status" value="1"/>
</dbReference>
<reference evidence="4 5" key="1">
    <citation type="submission" date="2019-03" db="EMBL/GenBank/DDBJ databases">
        <title>Paraburkholderia sp. 7MH5, isolated from subtropical forest soil.</title>
        <authorList>
            <person name="Gao Z.-H."/>
            <person name="Qiu L.-H."/>
        </authorList>
    </citation>
    <scope>NUCLEOTIDE SEQUENCE [LARGE SCALE GENOMIC DNA]</scope>
    <source>
        <strain evidence="4 5">7MH5</strain>
    </source>
</reference>
<feature type="domain" description="N-acetyltransferase" evidence="3">
    <location>
        <begin position="4"/>
        <end position="151"/>
    </location>
</feature>
<evidence type="ECO:0000313" key="5">
    <source>
        <dbReference type="Proteomes" id="UP000295727"/>
    </source>
</evidence>
<dbReference type="Proteomes" id="UP000295727">
    <property type="component" value="Chromosome 3"/>
</dbReference>
<dbReference type="AlphaFoldDB" id="A0A4P7D6A9"/>
<keyword evidence="5" id="KW-1185">Reference proteome</keyword>
<dbReference type="InterPro" id="IPR000182">
    <property type="entry name" value="GNAT_dom"/>
</dbReference>
<gene>
    <name evidence="4" type="ORF">E1956_30515</name>
</gene>
<dbReference type="InterPro" id="IPR051016">
    <property type="entry name" value="Diverse_Substrate_AcTransf"/>
</dbReference>
<dbReference type="Gene3D" id="3.40.630.30">
    <property type="match status" value="1"/>
</dbReference>
<dbReference type="KEGG" id="ppai:E1956_30515"/>
<dbReference type="SUPFAM" id="SSF55729">
    <property type="entry name" value="Acyl-CoA N-acyltransferases (Nat)"/>
    <property type="match status" value="1"/>
</dbReference>
<dbReference type="CDD" id="cd04301">
    <property type="entry name" value="NAT_SF"/>
    <property type="match status" value="1"/>
</dbReference>
<keyword evidence="2" id="KW-0012">Acyltransferase</keyword>
<evidence type="ECO:0000256" key="1">
    <source>
        <dbReference type="ARBA" id="ARBA00022679"/>
    </source>
</evidence>
<organism evidence="4 5">
    <name type="scientific">Paraburkholderia pallida</name>
    <dbReference type="NCBI Taxonomy" id="2547399"/>
    <lineage>
        <taxon>Bacteria</taxon>
        <taxon>Pseudomonadati</taxon>
        <taxon>Pseudomonadota</taxon>
        <taxon>Betaproteobacteria</taxon>
        <taxon>Burkholderiales</taxon>
        <taxon>Burkholderiaceae</taxon>
        <taxon>Paraburkholderia</taxon>
    </lineage>
</organism>
<evidence type="ECO:0000256" key="2">
    <source>
        <dbReference type="ARBA" id="ARBA00023315"/>
    </source>
</evidence>
<dbReference type="OrthoDB" id="9805924at2"/>
<evidence type="ECO:0000313" key="4">
    <source>
        <dbReference type="EMBL" id="QBR02375.1"/>
    </source>
</evidence>